<keyword evidence="10" id="KW-1185">Reference proteome</keyword>
<evidence type="ECO:0000256" key="1">
    <source>
        <dbReference type="ARBA" id="ARBA00004141"/>
    </source>
</evidence>
<dbReference type="EMBL" id="BMLP01000002">
    <property type="protein sequence ID" value="GGO30761.1"/>
    <property type="molecule type" value="Genomic_DNA"/>
</dbReference>
<comment type="subcellular location">
    <subcellularLocation>
        <location evidence="1">Membrane</location>
        <topology evidence="1">Multi-pass membrane protein</topology>
    </subcellularLocation>
</comment>
<dbReference type="PANTHER" id="PTHR43867">
    <property type="entry name" value="CELLULOSE SYNTHASE CATALYTIC SUBUNIT A [UDP-FORMING]"/>
    <property type="match status" value="1"/>
</dbReference>
<keyword evidence="2" id="KW-0328">Glycosyltransferase</keyword>
<feature type="transmembrane region" description="Helical" evidence="7">
    <location>
        <begin position="516"/>
        <end position="537"/>
    </location>
</feature>
<evidence type="ECO:0000256" key="4">
    <source>
        <dbReference type="ARBA" id="ARBA00022692"/>
    </source>
</evidence>
<dbReference type="AlphaFoldDB" id="A0A917YKU0"/>
<keyword evidence="5 7" id="KW-1133">Transmembrane helix</keyword>
<reference evidence="9 10" key="1">
    <citation type="journal article" date="2014" name="Int. J. Syst. Evol. Microbiol.">
        <title>Complete genome sequence of Corynebacterium casei LMG S-19264T (=DSM 44701T), isolated from a smear-ripened cheese.</title>
        <authorList>
            <consortium name="US DOE Joint Genome Institute (JGI-PGF)"/>
            <person name="Walter F."/>
            <person name="Albersmeier A."/>
            <person name="Kalinowski J."/>
            <person name="Ruckert C."/>
        </authorList>
    </citation>
    <scope>NUCLEOTIDE SEQUENCE [LARGE SCALE GENOMIC DNA]</scope>
    <source>
        <strain evidence="9 10">CGMCC 1.7029</strain>
    </source>
</reference>
<dbReference type="GO" id="GO:0016757">
    <property type="term" value="F:glycosyltransferase activity"/>
    <property type="evidence" value="ECO:0007669"/>
    <property type="project" value="UniProtKB-KW"/>
</dbReference>
<feature type="domain" description="Type II secretion system protein GspE N-terminal" evidence="8">
    <location>
        <begin position="91"/>
        <end position="175"/>
    </location>
</feature>
<feature type="transmembrane region" description="Helical" evidence="7">
    <location>
        <begin position="227"/>
        <end position="248"/>
    </location>
</feature>
<dbReference type="RefSeq" id="WP_146286585.1">
    <property type="nucleotide sequence ID" value="NZ_BMLP01000002.1"/>
</dbReference>
<name>A0A917YKU0_9RHOB</name>
<dbReference type="Pfam" id="PF05157">
    <property type="entry name" value="MshEN"/>
    <property type="match status" value="1"/>
</dbReference>
<evidence type="ECO:0000256" key="3">
    <source>
        <dbReference type="ARBA" id="ARBA00022679"/>
    </source>
</evidence>
<evidence type="ECO:0000313" key="9">
    <source>
        <dbReference type="EMBL" id="GGO30761.1"/>
    </source>
</evidence>
<dbReference type="OrthoDB" id="7431422at2"/>
<dbReference type="InterPro" id="IPR050321">
    <property type="entry name" value="Glycosyltr_2/OpgH_subfam"/>
</dbReference>
<feature type="transmembrane region" description="Helical" evidence="7">
    <location>
        <begin position="202"/>
        <end position="221"/>
    </location>
</feature>
<proteinExistence type="predicted"/>
<evidence type="ECO:0000256" key="6">
    <source>
        <dbReference type="ARBA" id="ARBA00023136"/>
    </source>
</evidence>
<dbReference type="InterPro" id="IPR037257">
    <property type="entry name" value="T2SS_E_N_sf"/>
</dbReference>
<dbReference type="Proteomes" id="UP000598196">
    <property type="component" value="Unassembled WGS sequence"/>
</dbReference>
<keyword evidence="6 7" id="KW-0472">Membrane</keyword>
<comment type="caution">
    <text evidence="9">The sequence shown here is derived from an EMBL/GenBank/DDBJ whole genome shotgun (WGS) entry which is preliminary data.</text>
</comment>
<evidence type="ECO:0000256" key="2">
    <source>
        <dbReference type="ARBA" id="ARBA00022676"/>
    </source>
</evidence>
<protein>
    <submittedName>
        <fullName evidence="9">Glycosyl transferase</fullName>
    </submittedName>
</protein>
<dbReference type="InterPro" id="IPR029044">
    <property type="entry name" value="Nucleotide-diphossugar_trans"/>
</dbReference>
<sequence length="632" mass="71007">MVIRLARAGLTAIAAQPAGAGLQLVSTPPRQNEGAALALASSLLREGLVETEDLINALRLQAQLGCRLDEVLLARGLVAETALARVTARHWGAPQADLDKIPADRALIDRLGAETCLREGLLPWRETGELTLIATPWPEAFAEMEPRLTDIFGPVAMALIPRDRLEAAVLDLCGEELDLAARQSVPAPESCRSWGGARQLRFGRICLGVLVMLALLVPMAMLWAMTVWAVLSLALSTALKTAAIFAALRRRQVQDRLPSPDPLPRVTILVALFHERDIAGRLVRRLSRLDYPRESLEILLVVERNDHETQAALRKSVLPAWMRVVTAPDGALLTKPRALNHALKMCRGEIVGVYDAEDAPEPDQIRKVVRRFANRGSRVACLQGVLDFYNPRTNWLSRCFTMEYASWFRIILPGMERLGLPIPLGGTTLFFRRKALEELGAWDACNVTEDADLGIRLSRHGYRTELIDTTTFEEANCRPLPWIRQRSRWLKGYFMTYAVHMRDPALLLQQLGWWRFAGFQVFFLTTLSQYVLAPVLWTFWLVPLGVPHPVITALPPLAYQLLFGLFLFTEALLITLTLVAMRLTPNRLSPLWTPMLHFYFPLGSLASYKAIRELIDRPFWWDKTSHGQHDPD</sequence>
<gene>
    <name evidence="9" type="ORF">GCM10010991_15950</name>
</gene>
<evidence type="ECO:0000256" key="7">
    <source>
        <dbReference type="SAM" id="Phobius"/>
    </source>
</evidence>
<feature type="transmembrane region" description="Helical" evidence="7">
    <location>
        <begin position="557"/>
        <end position="579"/>
    </location>
</feature>
<dbReference type="Gene3D" id="3.90.550.10">
    <property type="entry name" value="Spore Coat Polysaccharide Biosynthesis Protein SpsA, Chain A"/>
    <property type="match status" value="1"/>
</dbReference>
<keyword evidence="4 7" id="KW-0812">Transmembrane</keyword>
<dbReference type="SUPFAM" id="SSF53448">
    <property type="entry name" value="Nucleotide-diphospho-sugar transferases"/>
    <property type="match status" value="1"/>
</dbReference>
<keyword evidence="3 9" id="KW-0808">Transferase</keyword>
<dbReference type="PANTHER" id="PTHR43867:SF2">
    <property type="entry name" value="CELLULOSE SYNTHASE CATALYTIC SUBUNIT A [UDP-FORMING]"/>
    <property type="match status" value="1"/>
</dbReference>
<dbReference type="SUPFAM" id="SSF160246">
    <property type="entry name" value="EspE N-terminal domain-like"/>
    <property type="match status" value="1"/>
</dbReference>
<dbReference type="Pfam" id="PF13641">
    <property type="entry name" value="Glyco_tranf_2_3"/>
    <property type="match status" value="1"/>
</dbReference>
<evidence type="ECO:0000313" key="10">
    <source>
        <dbReference type="Proteomes" id="UP000598196"/>
    </source>
</evidence>
<dbReference type="GO" id="GO:0016020">
    <property type="term" value="C:membrane"/>
    <property type="evidence" value="ECO:0007669"/>
    <property type="project" value="UniProtKB-SubCell"/>
</dbReference>
<organism evidence="9 10">
    <name type="scientific">Gemmobacter aquaticus</name>
    <dbReference type="NCBI Taxonomy" id="490185"/>
    <lineage>
        <taxon>Bacteria</taxon>
        <taxon>Pseudomonadati</taxon>
        <taxon>Pseudomonadota</taxon>
        <taxon>Alphaproteobacteria</taxon>
        <taxon>Rhodobacterales</taxon>
        <taxon>Paracoccaceae</taxon>
        <taxon>Gemmobacter</taxon>
    </lineage>
</organism>
<evidence type="ECO:0000256" key="5">
    <source>
        <dbReference type="ARBA" id="ARBA00022989"/>
    </source>
</evidence>
<evidence type="ECO:0000259" key="8">
    <source>
        <dbReference type="Pfam" id="PF05157"/>
    </source>
</evidence>
<dbReference type="InterPro" id="IPR007831">
    <property type="entry name" value="T2SS_GspE_N"/>
</dbReference>
<accession>A0A917YKU0</accession>